<name>A0A256F1M1_9HYPH</name>
<dbReference type="SUPFAM" id="SSF55874">
    <property type="entry name" value="ATPase domain of HSP90 chaperone/DNA topoisomerase II/histidine kinase"/>
    <property type="match status" value="1"/>
</dbReference>
<dbReference type="PROSITE" id="PS50885">
    <property type="entry name" value="HAMP"/>
    <property type="match status" value="1"/>
</dbReference>
<dbReference type="EMBL" id="NNRL01000165">
    <property type="protein sequence ID" value="OYR08596.1"/>
    <property type="molecule type" value="Genomic_DNA"/>
</dbReference>
<dbReference type="GO" id="GO:0005524">
    <property type="term" value="F:ATP binding"/>
    <property type="evidence" value="ECO:0007669"/>
    <property type="project" value="UniProtKB-KW"/>
</dbReference>
<dbReference type="PANTHER" id="PTHR43065:SF10">
    <property type="entry name" value="PEROXIDE STRESS-ACTIVATED HISTIDINE KINASE MAK3"/>
    <property type="match status" value="1"/>
</dbReference>
<keyword evidence="10" id="KW-0472">Membrane</keyword>
<feature type="transmembrane region" description="Helical" evidence="10">
    <location>
        <begin position="12"/>
        <end position="32"/>
    </location>
</feature>
<dbReference type="PRINTS" id="PR00344">
    <property type="entry name" value="BCTRLSENSOR"/>
</dbReference>
<dbReference type="Gene3D" id="6.10.340.10">
    <property type="match status" value="1"/>
</dbReference>
<reference evidence="13 14" key="1">
    <citation type="submission" date="2017-07" db="EMBL/GenBank/DDBJ databases">
        <title>Phylogenetic study on the rhizospheric bacterium Ochrobactrum sp. A44.</title>
        <authorList>
            <person name="Krzyzanowska D.M."/>
            <person name="Ossowicki A."/>
            <person name="Rajewska M."/>
            <person name="Maciag T."/>
            <person name="Kaczynski Z."/>
            <person name="Czerwicka M."/>
            <person name="Jafra S."/>
        </authorList>
    </citation>
    <scope>NUCLEOTIDE SEQUENCE [LARGE SCALE GENOMIC DNA]</scope>
    <source>
        <strain evidence="13 14">OgA9a</strain>
    </source>
</reference>
<evidence type="ECO:0000256" key="10">
    <source>
        <dbReference type="SAM" id="Phobius"/>
    </source>
</evidence>
<feature type="transmembrane region" description="Helical" evidence="10">
    <location>
        <begin position="171"/>
        <end position="193"/>
    </location>
</feature>
<keyword evidence="4" id="KW-0597">Phosphoprotein</keyword>
<dbReference type="SMART" id="SM00304">
    <property type="entry name" value="HAMP"/>
    <property type="match status" value="1"/>
</dbReference>
<evidence type="ECO:0000256" key="6">
    <source>
        <dbReference type="ARBA" id="ARBA00022741"/>
    </source>
</evidence>
<dbReference type="GO" id="GO:0000155">
    <property type="term" value="F:phosphorelay sensor kinase activity"/>
    <property type="evidence" value="ECO:0007669"/>
    <property type="project" value="InterPro"/>
</dbReference>
<keyword evidence="8" id="KW-0067">ATP-binding</keyword>
<evidence type="ECO:0000256" key="8">
    <source>
        <dbReference type="ARBA" id="ARBA00022840"/>
    </source>
</evidence>
<keyword evidence="5" id="KW-0808">Transferase</keyword>
<evidence type="ECO:0000259" key="12">
    <source>
        <dbReference type="PROSITE" id="PS50885"/>
    </source>
</evidence>
<feature type="domain" description="HAMP" evidence="12">
    <location>
        <begin position="195"/>
        <end position="250"/>
    </location>
</feature>
<feature type="domain" description="Histidine kinase" evidence="11">
    <location>
        <begin position="270"/>
        <end position="479"/>
    </location>
</feature>
<dbReference type="Gene3D" id="3.30.565.10">
    <property type="entry name" value="Histidine kinase-like ATPase, C-terminal domain"/>
    <property type="match status" value="1"/>
</dbReference>
<proteinExistence type="predicted"/>
<dbReference type="InterPro" id="IPR003660">
    <property type="entry name" value="HAMP_dom"/>
</dbReference>
<dbReference type="PANTHER" id="PTHR43065">
    <property type="entry name" value="SENSOR HISTIDINE KINASE"/>
    <property type="match status" value="1"/>
</dbReference>
<protein>
    <recommendedName>
        <fullName evidence="3">histidine kinase</fullName>
        <ecNumber evidence="3">2.7.13.3</ecNumber>
    </recommendedName>
</protein>
<evidence type="ECO:0000313" key="13">
    <source>
        <dbReference type="EMBL" id="OYR08596.1"/>
    </source>
</evidence>
<accession>A0A256F1M1</accession>
<sequence length="488" mass="52581">MSLIERVRGIPLTVRVPVMVASLMIVVSLIISERVLARLHDMQEQHLNGVVGTYFDGLSTALIPAVLRQDVWETYDLLDRTRTMFAAVSPIETVVTGRDGMVLASSDPHAIPVLSEVPPAFADRGNDDEIRIEWQSNTGFGIRQLLYQGKSIGTVHASFDITHLVAERRQVLQTLLATNAVLAFVFAAVGYVLTRRMVRPVATLAQHMRSGAAGQPYTIPAEEFPYRAGELADLFHGFNALVQAEQQRSALTRRLAEEEKLASLGRLASSMAHEINNPLGGLFNSIDTLKRHGANEGVRSTSVSLLERGLGGIRDVVQAALATYRPDRSGKPLVLQDLEDVRLLAGPVILSRRQTMHWVSSPSNLTLSALPGSTVRQALLNLVLNASAAAGDDGTIFVETCLKEDGSTLILSVADTGPGLPKAATNVLTSPDPWPAAQSAGGLGLWMVRKLVDEAGGHIRLSRTEAGLTVIELHLPILIPGEETSHAA</sequence>
<dbReference type="InterPro" id="IPR003661">
    <property type="entry name" value="HisK_dim/P_dom"/>
</dbReference>
<comment type="caution">
    <text evidence="13">The sequence shown here is derived from an EMBL/GenBank/DDBJ whole genome shotgun (WGS) entry which is preliminary data.</text>
</comment>
<dbReference type="InterPro" id="IPR036890">
    <property type="entry name" value="HATPase_C_sf"/>
</dbReference>
<dbReference type="Gene3D" id="1.10.287.130">
    <property type="match status" value="1"/>
</dbReference>
<comment type="subcellular location">
    <subcellularLocation>
        <location evidence="2">Membrane</location>
    </subcellularLocation>
</comment>
<dbReference type="Pfam" id="PF02518">
    <property type="entry name" value="HATPase_c"/>
    <property type="match status" value="1"/>
</dbReference>
<keyword evidence="6" id="KW-0547">Nucleotide-binding</keyword>
<dbReference type="SMART" id="SM00388">
    <property type="entry name" value="HisKA"/>
    <property type="match status" value="1"/>
</dbReference>
<dbReference type="SMART" id="SM00387">
    <property type="entry name" value="HATPase_c"/>
    <property type="match status" value="1"/>
</dbReference>
<keyword evidence="9" id="KW-0902">Two-component regulatory system</keyword>
<dbReference type="AlphaFoldDB" id="A0A256F1M1"/>
<dbReference type="InterPro" id="IPR004358">
    <property type="entry name" value="Sig_transdc_His_kin-like_C"/>
</dbReference>
<gene>
    <name evidence="13" type="ORF">CEV33_3152</name>
</gene>
<evidence type="ECO:0000313" key="14">
    <source>
        <dbReference type="Proteomes" id="UP000216478"/>
    </source>
</evidence>
<evidence type="ECO:0000256" key="4">
    <source>
        <dbReference type="ARBA" id="ARBA00022553"/>
    </source>
</evidence>
<comment type="catalytic activity">
    <reaction evidence="1">
        <text>ATP + protein L-histidine = ADP + protein N-phospho-L-histidine.</text>
        <dbReference type="EC" id="2.7.13.3"/>
    </reaction>
</comment>
<dbReference type="PROSITE" id="PS50109">
    <property type="entry name" value="HIS_KIN"/>
    <property type="match status" value="1"/>
</dbReference>
<dbReference type="OrthoDB" id="7818322at2"/>
<evidence type="ECO:0000256" key="9">
    <source>
        <dbReference type="ARBA" id="ARBA00023012"/>
    </source>
</evidence>
<evidence type="ECO:0000259" key="11">
    <source>
        <dbReference type="PROSITE" id="PS50109"/>
    </source>
</evidence>
<dbReference type="InterPro" id="IPR005467">
    <property type="entry name" value="His_kinase_dom"/>
</dbReference>
<dbReference type="EC" id="2.7.13.3" evidence="3"/>
<evidence type="ECO:0000256" key="5">
    <source>
        <dbReference type="ARBA" id="ARBA00022679"/>
    </source>
</evidence>
<dbReference type="InterPro" id="IPR003594">
    <property type="entry name" value="HATPase_dom"/>
</dbReference>
<keyword evidence="10" id="KW-1133">Transmembrane helix</keyword>
<keyword evidence="7" id="KW-0418">Kinase</keyword>
<evidence type="ECO:0000256" key="7">
    <source>
        <dbReference type="ARBA" id="ARBA00022777"/>
    </source>
</evidence>
<dbReference type="SUPFAM" id="SSF47384">
    <property type="entry name" value="Homodimeric domain of signal transducing histidine kinase"/>
    <property type="match status" value="1"/>
</dbReference>
<keyword evidence="10" id="KW-0812">Transmembrane</keyword>
<dbReference type="GO" id="GO:0016020">
    <property type="term" value="C:membrane"/>
    <property type="evidence" value="ECO:0007669"/>
    <property type="project" value="UniProtKB-SubCell"/>
</dbReference>
<dbReference type="InterPro" id="IPR036097">
    <property type="entry name" value="HisK_dim/P_sf"/>
</dbReference>
<dbReference type="CDD" id="cd00082">
    <property type="entry name" value="HisKA"/>
    <property type="match status" value="1"/>
</dbReference>
<evidence type="ECO:0000256" key="1">
    <source>
        <dbReference type="ARBA" id="ARBA00000085"/>
    </source>
</evidence>
<dbReference type="Proteomes" id="UP000216478">
    <property type="component" value="Unassembled WGS sequence"/>
</dbReference>
<keyword evidence="14" id="KW-1185">Reference proteome</keyword>
<dbReference type="RefSeq" id="WP_094542224.1">
    <property type="nucleotide sequence ID" value="NZ_JBHEER010000006.1"/>
</dbReference>
<evidence type="ECO:0000256" key="3">
    <source>
        <dbReference type="ARBA" id="ARBA00012438"/>
    </source>
</evidence>
<evidence type="ECO:0000256" key="2">
    <source>
        <dbReference type="ARBA" id="ARBA00004370"/>
    </source>
</evidence>
<organism evidence="13 14">
    <name type="scientific">Brucella grignonensis</name>
    <dbReference type="NCBI Taxonomy" id="94627"/>
    <lineage>
        <taxon>Bacteria</taxon>
        <taxon>Pseudomonadati</taxon>
        <taxon>Pseudomonadota</taxon>
        <taxon>Alphaproteobacteria</taxon>
        <taxon>Hyphomicrobiales</taxon>
        <taxon>Brucellaceae</taxon>
        <taxon>Brucella/Ochrobactrum group</taxon>
        <taxon>Brucella</taxon>
    </lineage>
</organism>